<evidence type="ECO:0000256" key="5">
    <source>
        <dbReference type="SAM" id="Phobius"/>
    </source>
</evidence>
<evidence type="ECO:0000259" key="6">
    <source>
        <dbReference type="Pfam" id="PF00501"/>
    </source>
</evidence>
<dbReference type="InterPro" id="IPR042099">
    <property type="entry name" value="ANL_N_sf"/>
</dbReference>
<dbReference type="Pfam" id="PF23024">
    <property type="entry name" value="AMP-dom_DIP2-like"/>
    <property type="match status" value="1"/>
</dbReference>
<protein>
    <submittedName>
        <fullName evidence="8">Fatty acyl-AMP ligase</fullName>
    </submittedName>
</protein>
<dbReference type="SUPFAM" id="SSF56801">
    <property type="entry name" value="Acetyl-CoA synthetase-like"/>
    <property type="match status" value="1"/>
</dbReference>
<dbReference type="InterPro" id="IPR025110">
    <property type="entry name" value="AMP-bd_C"/>
</dbReference>
<evidence type="ECO:0000259" key="7">
    <source>
        <dbReference type="Pfam" id="PF23024"/>
    </source>
</evidence>
<keyword evidence="5" id="KW-0812">Transmembrane</keyword>
<keyword evidence="5" id="KW-1133">Transmembrane helix</keyword>
<dbReference type="RefSeq" id="WP_267152310.1">
    <property type="nucleotide sequence ID" value="NZ_JAPMLT010000008.1"/>
</dbReference>
<dbReference type="InterPro" id="IPR045851">
    <property type="entry name" value="AMP-bd_C_sf"/>
</dbReference>
<dbReference type="PANTHER" id="PTHR22754:SF32">
    <property type="entry name" value="DISCO-INTERACTING PROTEIN 2"/>
    <property type="match status" value="1"/>
</dbReference>
<feature type="domain" description="AMP-binding enzyme C-terminal" evidence="7">
    <location>
        <begin position="469"/>
        <end position="588"/>
    </location>
</feature>
<keyword evidence="4" id="KW-0443">Lipid metabolism</keyword>
<dbReference type="GO" id="GO:0016874">
    <property type="term" value="F:ligase activity"/>
    <property type="evidence" value="ECO:0007669"/>
    <property type="project" value="UniProtKB-KW"/>
</dbReference>
<dbReference type="InterPro" id="IPR020845">
    <property type="entry name" value="AMP-binding_CS"/>
</dbReference>
<dbReference type="Gene3D" id="3.40.50.12780">
    <property type="entry name" value="N-terminal domain of ligase-like"/>
    <property type="match status" value="1"/>
</dbReference>
<accession>A0ABT3X2C8</accession>
<dbReference type="PANTHER" id="PTHR22754">
    <property type="entry name" value="DISCO-INTERACTING PROTEIN 2 DIP2 -RELATED"/>
    <property type="match status" value="1"/>
</dbReference>
<feature type="domain" description="AMP-dependent synthetase/ligase" evidence="6">
    <location>
        <begin position="24"/>
        <end position="422"/>
    </location>
</feature>
<evidence type="ECO:0000256" key="2">
    <source>
        <dbReference type="ARBA" id="ARBA00022598"/>
    </source>
</evidence>
<feature type="transmembrane region" description="Helical" evidence="5">
    <location>
        <begin position="85"/>
        <end position="103"/>
    </location>
</feature>
<gene>
    <name evidence="8" type="ORF">OS242_14030</name>
</gene>
<organism evidence="8 9">
    <name type="scientific">Tumebacillus lacus</name>
    <dbReference type="NCBI Taxonomy" id="2995335"/>
    <lineage>
        <taxon>Bacteria</taxon>
        <taxon>Bacillati</taxon>
        <taxon>Bacillota</taxon>
        <taxon>Bacilli</taxon>
        <taxon>Bacillales</taxon>
        <taxon>Alicyclobacillaceae</taxon>
        <taxon>Tumebacillus</taxon>
    </lineage>
</organism>
<comment type="caution">
    <text evidence="8">The sequence shown here is derived from an EMBL/GenBank/DDBJ whole genome shotgun (WGS) entry which is preliminary data.</text>
</comment>
<evidence type="ECO:0000256" key="4">
    <source>
        <dbReference type="ARBA" id="ARBA00023098"/>
    </source>
</evidence>
<dbReference type="Pfam" id="PF00501">
    <property type="entry name" value="AMP-binding"/>
    <property type="match status" value="1"/>
</dbReference>
<dbReference type="EMBL" id="JAPMLT010000008">
    <property type="protein sequence ID" value="MCX7571065.1"/>
    <property type="molecule type" value="Genomic_DNA"/>
</dbReference>
<evidence type="ECO:0000313" key="8">
    <source>
        <dbReference type="EMBL" id="MCX7571065.1"/>
    </source>
</evidence>
<name>A0ABT3X2C8_9BACL</name>
<proteinExistence type="inferred from homology"/>
<dbReference type="InterPro" id="IPR000873">
    <property type="entry name" value="AMP-dep_synth/lig_dom"/>
</dbReference>
<dbReference type="PROSITE" id="PS00455">
    <property type="entry name" value="AMP_BINDING"/>
    <property type="match status" value="1"/>
</dbReference>
<dbReference type="InterPro" id="IPR040097">
    <property type="entry name" value="FAAL/FAAC"/>
</dbReference>
<dbReference type="Gene3D" id="3.30.300.30">
    <property type="match status" value="1"/>
</dbReference>
<evidence type="ECO:0000256" key="3">
    <source>
        <dbReference type="ARBA" id="ARBA00022832"/>
    </source>
</evidence>
<dbReference type="CDD" id="cd05931">
    <property type="entry name" value="FAAL"/>
    <property type="match status" value="1"/>
</dbReference>
<sequence length="591" mass="65014">MSPQTITTLELHATGFDTLVDLLQTRALRHPERIAYTFLQDGEGREVPLTYATLDRQARAIAAHLQTRARHGDRILLVYPQGLEYIAAFFGCLYAGMIAVPVFPPTMSRNVQRLEAVMADSEAAVALTTSQLLLKMEAQFAEQEEFARFDWLPSDLICETEADGWVEPVLTGDHPAFFQYTSGSTGRPKGVIVTHANLLHNEKVIAQALGNTEASVNVSWLPLYHDLGLIGCVLQTVYVGGTCVLLSPVDFLQRPFRWLQAVSKYKATFSGGPNFAYDLCVKKITAQQKATLDLSHWAHAFSGAEPVRSGTLQRFAESFASCGFAKEAFYPCYGLAEATLMVTGNDAADGPVVLAVDGAALEEGRVEPVQTDTPNSRELVGCGRVRDELTVRIVDPASHAICTDGQVGEIWVAGPSVAKGYWNQPELTEEMFAAQVSLADRQENGAFLRTGDLGFVHGGQLFITGRLKDLILIRGRNYYPQDLELTTEQCHEAVTVAAAFSTETGGEERVVILAELDRRFRPRPGLEERQAPLYKEVIGAIRRSVAEEHQLQASAILLVKANSLPKTTSGKIQRHACRHDYLHNTLEIWGE</sequence>
<reference evidence="8 9" key="1">
    <citation type="submission" date="2022-11" db="EMBL/GenBank/DDBJ databases">
        <title>Study of microbial diversity in lake waters.</title>
        <authorList>
            <person name="Zhang J."/>
        </authorList>
    </citation>
    <scope>NUCLEOTIDE SEQUENCE [LARGE SCALE GENOMIC DNA]</scope>
    <source>
        <strain evidence="8 9">DT12</strain>
    </source>
</reference>
<comment type="similarity">
    <text evidence="1">Belongs to the ATP-dependent AMP-binding enzyme family.</text>
</comment>
<keyword evidence="5" id="KW-0472">Membrane</keyword>
<evidence type="ECO:0000256" key="1">
    <source>
        <dbReference type="ARBA" id="ARBA00006432"/>
    </source>
</evidence>
<keyword evidence="3" id="KW-0276">Fatty acid metabolism</keyword>
<dbReference type="Proteomes" id="UP001208017">
    <property type="component" value="Unassembled WGS sequence"/>
</dbReference>
<evidence type="ECO:0000313" key="9">
    <source>
        <dbReference type="Proteomes" id="UP001208017"/>
    </source>
</evidence>
<keyword evidence="2 8" id="KW-0436">Ligase</keyword>
<keyword evidence="9" id="KW-1185">Reference proteome</keyword>